<dbReference type="GO" id="GO:0043531">
    <property type="term" value="F:ADP binding"/>
    <property type="evidence" value="ECO:0007669"/>
    <property type="project" value="TreeGrafter"/>
</dbReference>
<dbReference type="EC" id="7.1.2.2" evidence="11"/>
<evidence type="ECO:0000256" key="9">
    <source>
        <dbReference type="ARBA" id="ARBA00023196"/>
    </source>
</evidence>
<keyword evidence="9 11" id="KW-0139">CF(1)</keyword>
<dbReference type="EMBL" id="CP001779">
    <property type="protein sequence ID" value="ACZ01492.1"/>
    <property type="molecule type" value="Genomic_DNA"/>
</dbReference>
<dbReference type="InterPro" id="IPR000793">
    <property type="entry name" value="ATP_synth_asu_C"/>
</dbReference>
<dbReference type="PANTHER" id="PTHR48082">
    <property type="entry name" value="ATP SYNTHASE SUBUNIT ALPHA, MITOCHONDRIAL"/>
    <property type="match status" value="1"/>
</dbReference>
<comment type="subunit">
    <text evidence="11">F-type ATPases have 2 components, CF(1) - the catalytic core - and CF(0) - the membrane proton channel. CF(1) has five subunits: alpha(3), beta(3), gamma(1), delta(1), epsilon(1). CF(0) has three main subunits: a(1), b(2) and c(9-12). The alpha and beta chains form an alternating ring which encloses part of the gamma chain. CF(1) is attached to CF(0) by a central stalk formed by the gamma and epsilon chains, while a peripheral stalk is formed by the delta and b chains.</text>
</comment>
<dbReference type="Pfam" id="PF02874">
    <property type="entry name" value="ATP-synt_ab_N"/>
    <property type="match status" value="1"/>
</dbReference>
<comment type="function">
    <text evidence="11">Produces ATP from ADP in the presence of a proton gradient across the membrane. The alpha chain is a regulatory subunit.</text>
</comment>
<keyword evidence="5 11" id="KW-0067">ATP-binding</keyword>
<keyword evidence="15" id="KW-0378">Hydrolase</keyword>
<dbReference type="InterPro" id="IPR027417">
    <property type="entry name" value="P-loop_NTPase"/>
</dbReference>
<accession>D1AUT2</accession>
<dbReference type="GeneID" id="29674193"/>
<keyword evidence="8 11" id="KW-0472">Membrane</keyword>
<evidence type="ECO:0000259" key="13">
    <source>
        <dbReference type="Pfam" id="PF00306"/>
    </source>
</evidence>
<dbReference type="Pfam" id="PF00006">
    <property type="entry name" value="ATP-synt_ab"/>
    <property type="match status" value="1"/>
</dbReference>
<evidence type="ECO:0000256" key="10">
    <source>
        <dbReference type="ARBA" id="ARBA00023310"/>
    </source>
</evidence>
<dbReference type="GO" id="GO:0005524">
    <property type="term" value="F:ATP binding"/>
    <property type="evidence" value="ECO:0007669"/>
    <property type="project" value="UniProtKB-UniRule"/>
</dbReference>
<feature type="domain" description="ATPase F1/V1/A1 complex alpha/beta subunit N-terminal" evidence="14">
    <location>
        <begin position="25"/>
        <end position="92"/>
    </location>
</feature>
<dbReference type="CDD" id="cd18116">
    <property type="entry name" value="ATP-synt_F1_alpha_N"/>
    <property type="match status" value="1"/>
</dbReference>
<dbReference type="FunFam" id="1.20.150.20:FF:000001">
    <property type="entry name" value="ATP synthase subunit alpha"/>
    <property type="match status" value="1"/>
</dbReference>
<keyword evidence="11" id="KW-0375">Hydrogen ion transport</keyword>
<evidence type="ECO:0000313" key="16">
    <source>
        <dbReference type="Proteomes" id="UP000002072"/>
    </source>
</evidence>
<keyword evidence="11" id="KW-1003">Cell membrane</keyword>
<reference evidence="15 16" key="1">
    <citation type="journal article" date="2009" name="Stand. Genomic Sci.">
        <title>Complete genome sequence of Streptobacillus moniliformis type strain (9901T).</title>
        <authorList>
            <person name="Nolan M."/>
            <person name="Gronow S."/>
            <person name="Lapidus A."/>
            <person name="Ivanova N."/>
            <person name="Copeland A."/>
            <person name="Lucas S."/>
            <person name="Del Rio T.G."/>
            <person name="Chen F."/>
            <person name="Tice H."/>
            <person name="Pitluck S."/>
            <person name="Cheng J.F."/>
            <person name="Sims D."/>
            <person name="Meincke L."/>
            <person name="Bruce D."/>
            <person name="Goodwin L."/>
            <person name="Brettin T."/>
            <person name="Han C."/>
            <person name="Detter J.C."/>
            <person name="Ovchinikova G."/>
            <person name="Pati A."/>
            <person name="Mavromatis K."/>
            <person name="Mikhailova N."/>
            <person name="Chen A."/>
            <person name="Palaniappan K."/>
            <person name="Land M."/>
            <person name="Hauser L."/>
            <person name="Chang Y.J."/>
            <person name="Jeffries C.D."/>
            <person name="Rohde M."/>
            <person name="Sproer C."/>
            <person name="Goker M."/>
            <person name="Bristow J."/>
            <person name="Eisen J.A."/>
            <person name="Markowitz V."/>
            <person name="Hugenholtz P."/>
            <person name="Kyrpides N.C."/>
            <person name="Klenk H.P."/>
            <person name="Chain P."/>
        </authorList>
    </citation>
    <scope>NUCLEOTIDE SEQUENCE [LARGE SCALE GENOMIC DNA]</scope>
    <source>
        <strain evidence="16">ATCC 14647 / DSM 12112 / NCTC 10651 / 9901</strain>
    </source>
</reference>
<dbReference type="Gene3D" id="1.20.150.20">
    <property type="entry name" value="ATP synthase alpha/beta chain, C-terminal domain"/>
    <property type="match status" value="1"/>
</dbReference>
<dbReference type="InterPro" id="IPR036121">
    <property type="entry name" value="ATPase_F1/V1/A1_a/bsu_N_sf"/>
</dbReference>
<organism evidence="15 16">
    <name type="scientific">Streptobacillus moniliformis (strain ATCC 14647 / DSM 12112 / NCTC 10651 / 9901)</name>
    <dbReference type="NCBI Taxonomy" id="519441"/>
    <lineage>
        <taxon>Bacteria</taxon>
        <taxon>Fusobacteriati</taxon>
        <taxon>Fusobacteriota</taxon>
        <taxon>Fusobacteriia</taxon>
        <taxon>Fusobacteriales</taxon>
        <taxon>Leptotrichiaceae</taxon>
        <taxon>Streptobacillus</taxon>
    </lineage>
</organism>
<dbReference type="SUPFAM" id="SSF50615">
    <property type="entry name" value="N-terminal domain of alpha and beta subunits of F1 ATP synthase"/>
    <property type="match status" value="1"/>
</dbReference>
<name>D1AUT2_STRM9</name>
<dbReference type="InterPro" id="IPR000194">
    <property type="entry name" value="ATPase_F1/V1/A1_a/bsu_nucl-bd"/>
</dbReference>
<dbReference type="STRING" id="519441.Smon_1027"/>
<dbReference type="SUPFAM" id="SSF47917">
    <property type="entry name" value="C-terminal domain of alpha and beta subunits of F1 ATP synthase"/>
    <property type="match status" value="1"/>
</dbReference>
<dbReference type="RefSeq" id="WP_012859040.1">
    <property type="nucleotide sequence ID" value="NC_013515.1"/>
</dbReference>
<feature type="site" description="Required for activity" evidence="11">
    <location>
        <position position="362"/>
    </location>
</feature>
<dbReference type="PANTHER" id="PTHR48082:SF2">
    <property type="entry name" value="ATP SYNTHASE SUBUNIT ALPHA, MITOCHONDRIAL"/>
    <property type="match status" value="1"/>
</dbReference>
<keyword evidence="7 11" id="KW-0406">Ion transport</keyword>
<dbReference type="CDD" id="cd01132">
    <property type="entry name" value="F1-ATPase_alpha_CD"/>
    <property type="match status" value="1"/>
</dbReference>
<dbReference type="FunFam" id="2.40.30.20:FF:000001">
    <property type="entry name" value="ATP synthase subunit alpha"/>
    <property type="match status" value="1"/>
</dbReference>
<proteinExistence type="inferred from homology"/>
<keyword evidence="3 11" id="KW-0813">Transport</keyword>
<dbReference type="Gene3D" id="3.40.50.300">
    <property type="entry name" value="P-loop containing nucleotide triphosphate hydrolases"/>
    <property type="match status" value="1"/>
</dbReference>
<gene>
    <name evidence="11" type="primary">atpA</name>
    <name evidence="15" type="ordered locus">Smon_1027</name>
</gene>
<evidence type="ECO:0000256" key="1">
    <source>
        <dbReference type="ARBA" id="ARBA00004170"/>
    </source>
</evidence>
<evidence type="ECO:0000256" key="4">
    <source>
        <dbReference type="ARBA" id="ARBA00022741"/>
    </source>
</evidence>
<dbReference type="InterPro" id="IPR023366">
    <property type="entry name" value="ATP_synth_asu-like_sf"/>
</dbReference>
<evidence type="ECO:0000256" key="3">
    <source>
        <dbReference type="ARBA" id="ARBA00022448"/>
    </source>
</evidence>
<keyword evidence="10 11" id="KW-0066">ATP synthesis</keyword>
<dbReference type="Proteomes" id="UP000002072">
    <property type="component" value="Chromosome"/>
</dbReference>
<feature type="domain" description="ATP synthase alpha subunit C-terminal" evidence="13">
    <location>
        <begin position="371"/>
        <end position="495"/>
    </location>
</feature>
<feature type="binding site" evidence="11">
    <location>
        <begin position="169"/>
        <end position="176"/>
    </location>
    <ligand>
        <name>ATP</name>
        <dbReference type="ChEBI" id="CHEBI:30616"/>
    </ligand>
</feature>
<comment type="subcellular location">
    <subcellularLocation>
        <location evidence="11">Cell inner membrane</location>
        <topology evidence="11">Peripheral membrane protein</topology>
    </subcellularLocation>
    <subcellularLocation>
        <location evidence="1">Membrane</location>
        <topology evidence="1">Peripheral membrane protein</topology>
    </subcellularLocation>
</comment>
<dbReference type="HAMAP" id="MF_01346">
    <property type="entry name" value="ATP_synth_alpha_bact"/>
    <property type="match status" value="1"/>
</dbReference>
<dbReference type="FunFam" id="3.40.50.300:FF:000002">
    <property type="entry name" value="ATP synthase subunit alpha"/>
    <property type="match status" value="1"/>
</dbReference>
<dbReference type="GO" id="GO:0005886">
    <property type="term" value="C:plasma membrane"/>
    <property type="evidence" value="ECO:0007669"/>
    <property type="project" value="UniProtKB-SubCell"/>
</dbReference>
<evidence type="ECO:0000256" key="7">
    <source>
        <dbReference type="ARBA" id="ARBA00023065"/>
    </source>
</evidence>
<dbReference type="KEGG" id="smf:Smon_1027"/>
<evidence type="ECO:0000259" key="12">
    <source>
        <dbReference type="Pfam" id="PF00006"/>
    </source>
</evidence>
<feature type="domain" description="ATPase F1/V1/A1 complex alpha/beta subunit nucleotide-binding" evidence="12">
    <location>
        <begin position="149"/>
        <end position="364"/>
    </location>
</feature>
<dbReference type="NCBIfam" id="NF009884">
    <property type="entry name" value="PRK13343.1"/>
    <property type="match status" value="1"/>
</dbReference>
<dbReference type="SUPFAM" id="SSF52540">
    <property type="entry name" value="P-loop containing nucleoside triphosphate hydrolases"/>
    <property type="match status" value="1"/>
</dbReference>
<keyword evidence="4 11" id="KW-0547">Nucleotide-binding</keyword>
<dbReference type="GO" id="GO:0016787">
    <property type="term" value="F:hydrolase activity"/>
    <property type="evidence" value="ECO:0007669"/>
    <property type="project" value="UniProtKB-KW"/>
</dbReference>
<dbReference type="CDD" id="cd18113">
    <property type="entry name" value="ATP-synt_F1_alpha_C"/>
    <property type="match status" value="1"/>
</dbReference>
<evidence type="ECO:0000256" key="2">
    <source>
        <dbReference type="ARBA" id="ARBA00008936"/>
    </source>
</evidence>
<keyword evidence="16" id="KW-1185">Reference proteome</keyword>
<dbReference type="Gene3D" id="2.40.30.20">
    <property type="match status" value="1"/>
</dbReference>
<protein>
    <recommendedName>
        <fullName evidence="11">ATP synthase subunit alpha</fullName>
        <ecNumber evidence="11">7.1.2.2</ecNumber>
    </recommendedName>
    <alternativeName>
        <fullName evidence="11">ATP synthase F1 sector subunit alpha</fullName>
    </alternativeName>
    <alternativeName>
        <fullName evidence="11">F-ATPase subunit alpha</fullName>
    </alternativeName>
</protein>
<keyword evidence="11" id="KW-0997">Cell inner membrane</keyword>
<comment type="similarity">
    <text evidence="2 11">Belongs to the ATPase alpha/beta chains family.</text>
</comment>
<sequence>MKIKPEEISNIIRKEIENYKKRIDVSSVGSVVEVGDGIARIYGLETAMAGELLEFPNGATGMVLNLEENSVGAVILGETRGIKEGDVVKGTGRITEVPAGEALLGRVVNSLGEPIDGKGNIVASKYMQVERVASGIIDRKPVTEPLQTGIKAIDGMIPIGRGQRELIIGDRQTGKTSIAIDTIINQKDTGIYCIYVAIGQKRSTVASIQRKLEEAGAMEYTTIVAATASEPAPLQYLAPYAGVAMAEYFMEEGKHVLIIYDDLSKHAVSYREMSLLLKRPPGREAYPGDVFYLHSRLLERAAKLSDELGGGSITALPIIETQAGDISAYIPTNVISITDGQIFLETDLFNSGFRPAINAGFSVSRVGGSAQIKAMKQVASKVKMELAQYTELLAFAQFGSDLDKATRDQLNRGERIMEILKQKQYSPMSVEEQVVSFYAVTNGYLDDIDVEDVRNFEEELLQSIYSTTDILKQISTEKALTKDIEEELEDFIKTFKKDYVH</sequence>
<evidence type="ECO:0000256" key="5">
    <source>
        <dbReference type="ARBA" id="ARBA00022840"/>
    </source>
</evidence>
<comment type="catalytic activity">
    <reaction evidence="11">
        <text>ATP + H2O + 4 H(+)(in) = ADP + phosphate + 5 H(+)(out)</text>
        <dbReference type="Rhea" id="RHEA:57720"/>
        <dbReference type="ChEBI" id="CHEBI:15377"/>
        <dbReference type="ChEBI" id="CHEBI:15378"/>
        <dbReference type="ChEBI" id="CHEBI:30616"/>
        <dbReference type="ChEBI" id="CHEBI:43474"/>
        <dbReference type="ChEBI" id="CHEBI:456216"/>
        <dbReference type="EC" id="7.1.2.2"/>
    </reaction>
</comment>
<dbReference type="InterPro" id="IPR038376">
    <property type="entry name" value="ATP_synth_asu_C_sf"/>
</dbReference>
<keyword evidence="6 11" id="KW-1278">Translocase</keyword>
<dbReference type="OrthoDB" id="9803053at2"/>
<dbReference type="InterPro" id="IPR020003">
    <property type="entry name" value="ATPase_a/bsu_AS"/>
</dbReference>
<dbReference type="Pfam" id="PF00306">
    <property type="entry name" value="ATP-synt_ab_C"/>
    <property type="match status" value="1"/>
</dbReference>
<dbReference type="InterPro" id="IPR033732">
    <property type="entry name" value="ATP_synth_F1_a_nt-bd_dom"/>
</dbReference>
<evidence type="ECO:0000259" key="14">
    <source>
        <dbReference type="Pfam" id="PF02874"/>
    </source>
</evidence>
<dbReference type="GO" id="GO:0046933">
    <property type="term" value="F:proton-transporting ATP synthase activity, rotational mechanism"/>
    <property type="evidence" value="ECO:0007669"/>
    <property type="project" value="UniProtKB-UniRule"/>
</dbReference>
<dbReference type="InterPro" id="IPR005294">
    <property type="entry name" value="ATP_synth_F1_asu"/>
</dbReference>
<dbReference type="NCBIfam" id="TIGR00962">
    <property type="entry name" value="atpA"/>
    <property type="match status" value="1"/>
</dbReference>
<evidence type="ECO:0000256" key="11">
    <source>
        <dbReference type="HAMAP-Rule" id="MF_01346"/>
    </source>
</evidence>
<dbReference type="InterPro" id="IPR004100">
    <property type="entry name" value="ATPase_F1/V1/A1_a/bsu_N"/>
</dbReference>
<evidence type="ECO:0000313" key="15">
    <source>
        <dbReference type="EMBL" id="ACZ01492.1"/>
    </source>
</evidence>
<evidence type="ECO:0000256" key="8">
    <source>
        <dbReference type="ARBA" id="ARBA00023136"/>
    </source>
</evidence>
<evidence type="ECO:0000256" key="6">
    <source>
        <dbReference type="ARBA" id="ARBA00022967"/>
    </source>
</evidence>
<dbReference type="PIRSF" id="PIRSF039088">
    <property type="entry name" value="F_ATPase_subunit_alpha"/>
    <property type="match status" value="1"/>
</dbReference>
<dbReference type="GO" id="GO:0045259">
    <property type="term" value="C:proton-transporting ATP synthase complex"/>
    <property type="evidence" value="ECO:0007669"/>
    <property type="project" value="UniProtKB-KW"/>
</dbReference>
<dbReference type="HOGENOM" id="CLU_010091_2_1_0"/>
<dbReference type="AlphaFoldDB" id="D1AUT2"/>
<dbReference type="eggNOG" id="COG0056">
    <property type="taxonomic scope" value="Bacteria"/>
</dbReference>
<dbReference type="PROSITE" id="PS00152">
    <property type="entry name" value="ATPASE_ALPHA_BETA"/>
    <property type="match status" value="1"/>
</dbReference>